<evidence type="ECO:0000256" key="1">
    <source>
        <dbReference type="SAM" id="Phobius"/>
    </source>
</evidence>
<keyword evidence="1" id="KW-1133">Transmembrane helix</keyword>
<organism evidence="4 5">
    <name type="scientific">Chitinophaga oryziterrae</name>
    <dbReference type="NCBI Taxonomy" id="1031224"/>
    <lineage>
        <taxon>Bacteria</taxon>
        <taxon>Pseudomonadati</taxon>
        <taxon>Bacteroidota</taxon>
        <taxon>Chitinophagia</taxon>
        <taxon>Chitinophagales</taxon>
        <taxon>Chitinophagaceae</taxon>
        <taxon>Chitinophaga</taxon>
    </lineage>
</organism>
<evidence type="ECO:0000313" key="4">
    <source>
        <dbReference type="EMBL" id="MVT41160.1"/>
    </source>
</evidence>
<keyword evidence="5" id="KW-1185">Reference proteome</keyword>
<dbReference type="Gene3D" id="2.60.120.1440">
    <property type="match status" value="1"/>
</dbReference>
<dbReference type="AlphaFoldDB" id="A0A6N8J7G6"/>
<comment type="caution">
    <text evidence="4">The sequence shown here is derived from an EMBL/GenBank/DDBJ whole genome shotgun (WGS) entry which is preliminary data.</text>
</comment>
<dbReference type="EMBL" id="WRXO01000002">
    <property type="protein sequence ID" value="MVT41160.1"/>
    <property type="molecule type" value="Genomic_DNA"/>
</dbReference>
<dbReference type="Gene3D" id="3.55.50.30">
    <property type="match status" value="1"/>
</dbReference>
<dbReference type="PANTHER" id="PTHR30273">
    <property type="entry name" value="PERIPLASMIC SIGNAL SENSOR AND SIGMA FACTOR ACTIVATOR FECR-RELATED"/>
    <property type="match status" value="1"/>
</dbReference>
<keyword evidence="1" id="KW-0472">Membrane</keyword>
<evidence type="ECO:0000259" key="3">
    <source>
        <dbReference type="Pfam" id="PF16344"/>
    </source>
</evidence>
<name>A0A6N8J7G6_9BACT</name>
<dbReference type="RefSeq" id="WP_157299769.1">
    <property type="nucleotide sequence ID" value="NZ_BAAAZB010000007.1"/>
</dbReference>
<proteinExistence type="predicted"/>
<dbReference type="InterPro" id="IPR032508">
    <property type="entry name" value="FecR_C"/>
</dbReference>
<dbReference type="Pfam" id="PF16344">
    <property type="entry name" value="FecR_C"/>
    <property type="match status" value="1"/>
</dbReference>
<dbReference type="PANTHER" id="PTHR30273:SF2">
    <property type="entry name" value="PROTEIN FECR"/>
    <property type="match status" value="1"/>
</dbReference>
<dbReference type="GO" id="GO:0016989">
    <property type="term" value="F:sigma factor antagonist activity"/>
    <property type="evidence" value="ECO:0007669"/>
    <property type="project" value="TreeGrafter"/>
</dbReference>
<dbReference type="InterPro" id="IPR012373">
    <property type="entry name" value="Ferrdict_sens_TM"/>
</dbReference>
<gene>
    <name evidence="4" type="ORF">GO495_11250</name>
</gene>
<feature type="domain" description="FecR protein" evidence="2">
    <location>
        <begin position="121"/>
        <end position="212"/>
    </location>
</feature>
<dbReference type="OrthoDB" id="645173at2"/>
<keyword evidence="1" id="KW-0812">Transmembrane</keyword>
<dbReference type="Pfam" id="PF04773">
    <property type="entry name" value="FecR"/>
    <property type="match status" value="1"/>
</dbReference>
<protein>
    <submittedName>
        <fullName evidence="4">DUF4974 domain-containing protein</fullName>
    </submittedName>
</protein>
<dbReference type="InterPro" id="IPR006860">
    <property type="entry name" value="FecR"/>
</dbReference>
<evidence type="ECO:0000313" key="5">
    <source>
        <dbReference type="Proteomes" id="UP000468388"/>
    </source>
</evidence>
<dbReference type="PIRSF" id="PIRSF018266">
    <property type="entry name" value="FecR"/>
    <property type="match status" value="1"/>
</dbReference>
<dbReference type="Proteomes" id="UP000468388">
    <property type="component" value="Unassembled WGS sequence"/>
</dbReference>
<feature type="domain" description="Protein FecR C-terminal" evidence="3">
    <location>
        <begin position="262"/>
        <end position="322"/>
    </location>
</feature>
<feature type="transmembrane region" description="Helical" evidence="1">
    <location>
        <begin position="92"/>
        <end position="110"/>
    </location>
</feature>
<sequence length="338" mass="38202">MQNRKEYLKHLLHERNWKQEERDWLLQYLNENDLTTLKEIAGDAYNADLFTEEPLLEREVSERLLQRIHERIASRQLSVVKTGNKWLRPWKVAAAAAVILLSAGIGYLNVMKKPVKQLVFVAERQRKTLKLPDGSLVYLEPGSTLRYTGNFGKEERTVALTGEAFFEVQPNAVYPFIVASSLINTTVLGTSFNMEARNGGEARVVVLTGMVQVHANDSKNNKAQEVILTANKRVIYNTTTHQLQMSDAPDDARFYAQKQQGRFIYDGAELIKVVNDLQRYYNINVTVEEKLQHCAFYGDVNTVDDLEKALTLIAVSLNAKISKDSSGTGYLISGGNCR</sequence>
<reference evidence="4 5" key="1">
    <citation type="submission" date="2019-12" db="EMBL/GenBank/DDBJ databases">
        <title>The draft genomic sequence of strain Chitinophaga oryziterrae JCM 16595.</title>
        <authorList>
            <person name="Zhang X."/>
        </authorList>
    </citation>
    <scope>NUCLEOTIDE SEQUENCE [LARGE SCALE GENOMIC DNA]</scope>
    <source>
        <strain evidence="4 5">JCM 16595</strain>
    </source>
</reference>
<evidence type="ECO:0000259" key="2">
    <source>
        <dbReference type="Pfam" id="PF04773"/>
    </source>
</evidence>
<accession>A0A6N8J7G6</accession>